<protein>
    <recommendedName>
        <fullName evidence="3">Sigma-54 factor interaction domain-containing protein</fullName>
    </recommendedName>
</protein>
<evidence type="ECO:0000259" key="3">
    <source>
        <dbReference type="PROSITE" id="PS50045"/>
    </source>
</evidence>
<feature type="domain" description="Sigma-54 factor interaction" evidence="3">
    <location>
        <begin position="1"/>
        <end position="163"/>
    </location>
</feature>
<dbReference type="CDD" id="cd00009">
    <property type="entry name" value="AAA"/>
    <property type="match status" value="1"/>
</dbReference>
<evidence type="ECO:0000313" key="4">
    <source>
        <dbReference type="EMBL" id="HDR00125.1"/>
    </source>
</evidence>
<dbReference type="SUPFAM" id="SSF52540">
    <property type="entry name" value="P-loop containing nucleoside triphosphate hydrolases"/>
    <property type="match status" value="1"/>
</dbReference>
<dbReference type="GO" id="GO:0006355">
    <property type="term" value="P:regulation of DNA-templated transcription"/>
    <property type="evidence" value="ECO:0007669"/>
    <property type="project" value="InterPro"/>
</dbReference>
<keyword evidence="2" id="KW-0067">ATP-binding</keyword>
<name>A0A7V0T6K4_UNCW3</name>
<dbReference type="GO" id="GO:0005524">
    <property type="term" value="F:ATP binding"/>
    <property type="evidence" value="ECO:0007669"/>
    <property type="project" value="UniProtKB-KW"/>
</dbReference>
<accession>A0A7V0T6K4</accession>
<dbReference type="PRINTS" id="PR01590">
    <property type="entry name" value="HTHFIS"/>
</dbReference>
<dbReference type="PANTHER" id="PTHR32071">
    <property type="entry name" value="TRANSCRIPTIONAL REGULATORY PROTEIN"/>
    <property type="match status" value="1"/>
</dbReference>
<dbReference type="InterPro" id="IPR027417">
    <property type="entry name" value="P-loop_NTPase"/>
</dbReference>
<dbReference type="InterPro" id="IPR009057">
    <property type="entry name" value="Homeodomain-like_sf"/>
</dbReference>
<evidence type="ECO:0000256" key="1">
    <source>
        <dbReference type="ARBA" id="ARBA00022741"/>
    </source>
</evidence>
<evidence type="ECO:0000256" key="2">
    <source>
        <dbReference type="ARBA" id="ARBA00022840"/>
    </source>
</evidence>
<keyword evidence="1" id="KW-0547">Nucleotide-binding</keyword>
<dbReference type="AlphaFoldDB" id="A0A7V0T6K4"/>
<comment type="caution">
    <text evidence="4">The sequence shown here is derived from an EMBL/GenBank/DDBJ whole genome shotgun (WGS) entry which is preliminary data.</text>
</comment>
<dbReference type="EMBL" id="DSBX01000285">
    <property type="protein sequence ID" value="HDR00125.1"/>
    <property type="molecule type" value="Genomic_DNA"/>
</dbReference>
<dbReference type="InterPro" id="IPR002078">
    <property type="entry name" value="Sigma_54_int"/>
</dbReference>
<dbReference type="InterPro" id="IPR002197">
    <property type="entry name" value="HTH_Fis"/>
</dbReference>
<dbReference type="Proteomes" id="UP000885672">
    <property type="component" value="Unassembled WGS sequence"/>
</dbReference>
<sequence length="254" mass="28600">EREGVFEYGNGSTVFLDEIGDISNEVQLKLLRVMENRRVKRLGSPGEIPVDIRIVAATNKTVGELANCFRPDFYSRVVQLCLPVPSLKERWEAEPAATLEDDLREVFQYVVETRNAGQRGPRPLDVDDAAVRFLVQLVLEYIAGENNTFSGNFRTLRALIEQAWDRAQYDGSRTVSIGHILSTVSVMRFRDRDAPLVRRRQTIQSVTGSLSMKAIEKQAITEALELSGGNISRAADMLGLHRDTLRRRMAEHGL</sequence>
<dbReference type="Pfam" id="PF00158">
    <property type="entry name" value="Sigma54_activat"/>
    <property type="match status" value="1"/>
</dbReference>
<dbReference type="GO" id="GO:0043565">
    <property type="term" value="F:sequence-specific DNA binding"/>
    <property type="evidence" value="ECO:0007669"/>
    <property type="project" value="InterPro"/>
</dbReference>
<dbReference type="Pfam" id="PF02954">
    <property type="entry name" value="HTH_8"/>
    <property type="match status" value="1"/>
</dbReference>
<dbReference type="Gene3D" id="3.40.50.300">
    <property type="entry name" value="P-loop containing nucleotide triphosphate hydrolases"/>
    <property type="match status" value="1"/>
</dbReference>
<dbReference type="Gene3D" id="1.10.10.60">
    <property type="entry name" value="Homeodomain-like"/>
    <property type="match status" value="1"/>
</dbReference>
<dbReference type="SUPFAM" id="SSF46689">
    <property type="entry name" value="Homeodomain-like"/>
    <property type="match status" value="1"/>
</dbReference>
<proteinExistence type="predicted"/>
<organism evidence="4">
    <name type="scientific">candidate division WOR-3 bacterium</name>
    <dbReference type="NCBI Taxonomy" id="2052148"/>
    <lineage>
        <taxon>Bacteria</taxon>
        <taxon>Bacteria division WOR-3</taxon>
    </lineage>
</organism>
<feature type="non-terminal residue" evidence="4">
    <location>
        <position position="1"/>
    </location>
</feature>
<reference evidence="4" key="1">
    <citation type="journal article" date="2020" name="mSystems">
        <title>Genome- and Community-Level Interaction Insights into Carbon Utilization and Element Cycling Functions of Hydrothermarchaeota in Hydrothermal Sediment.</title>
        <authorList>
            <person name="Zhou Z."/>
            <person name="Liu Y."/>
            <person name="Xu W."/>
            <person name="Pan J."/>
            <person name="Luo Z.H."/>
            <person name="Li M."/>
        </authorList>
    </citation>
    <scope>NUCLEOTIDE SEQUENCE [LARGE SCALE GENOMIC DNA]</scope>
    <source>
        <strain evidence="4">SpSt-1182</strain>
    </source>
</reference>
<dbReference type="PROSITE" id="PS50045">
    <property type="entry name" value="SIGMA54_INTERACT_4"/>
    <property type="match status" value="1"/>
</dbReference>
<gene>
    <name evidence="4" type="ORF">ENN51_07580</name>
</gene>